<feature type="disulfide bond" evidence="7">
    <location>
        <begin position="1011"/>
        <end position="1021"/>
    </location>
</feature>
<feature type="disulfide bond" evidence="7">
    <location>
        <begin position="920"/>
        <end position="929"/>
    </location>
</feature>
<gene>
    <name evidence="12" type="ORF">FSP39_010625</name>
</gene>
<dbReference type="Pfam" id="PF12661">
    <property type="entry name" value="hEGF"/>
    <property type="match status" value="4"/>
</dbReference>
<evidence type="ECO:0000256" key="7">
    <source>
        <dbReference type="PROSITE-ProRule" id="PRU00076"/>
    </source>
</evidence>
<dbReference type="InterPro" id="IPR000859">
    <property type="entry name" value="CUB_dom"/>
</dbReference>
<sequence length="1147" mass="126259">MNFSREVILDDDFHSELFSNSKYLYSESSEFSDSVDLRMVSSVTYDGLIFPTSSLGYITQEQTLSPSTILRRSDEILPELNSLTSTNENVIDKLKSSLQTLSLEILYNTDTMDMLDSSRDLTSRMKRPQLELSEIMSNPNGFQLTSSSFDYHTSEANMGSSNIQRSVENSIKPSVHILQSDLPTSVLPSNGTRSINLMHTDNNDRALDSSYLQSSFSKSNMETSIFVDSFGNTNKQTREFQTSDGFTTTSLFTNFPKSSDFRSHEELPALRDTSVDKVGSSSTVNISSSDVNSRLSNDTALSVPGTPDGFISTLLNFTTTIEAFTTNDTMTTLFEETTPIMVDIPVGSEGTTPIAEKPGVTPPKLKELEINLEGFIIPAVIAGVFLINLLGVILALAHRRKRRLKSEKSPSVRTTIVSDEDLEANSFRIPRPNILFPPYYVKENWGTWTSSHFNIYESSLFAQIDNIYDEIGKSRTSSNIHSTTKMAFLSLKDNSNGVDYYERSKASYKNLFRVIPNAALRNQEGYYLIRHNTTVEECARFCHISHTQTCMSFSYAKGLGVCALSNLFWVNGGKNNVSLLSTSVYDHYQYYTDYNPHAIASPKFPYLSVTNIDCHVTLEAHKGERISVTIPTFFASENICQDGDDGLTIYDGPDESASVIRHLCEKNFRQMVTLNSTSNYMYIRFKTKSKAIAFKALYDYKPEGYNSCLNNYCVNGATCVNDSSSSYTCACVPGFSGRFCESNIDDCISKPCYFGGSCIDEVNDFHCDCPKLFTGKRCEKYLGRCAENPCQHGDCQVKGKDDYMCQCDSGYTGKNCSIRIPSCLSSPCVQGRCIDLSQGGFFCQCPPNYNGTRCENLVSNPCAHQPCANGKCVVKGTNFLCQCNQGFTGTLCNTVKDHCLNANCYHGTCINGVGGYRCFCNSNYTGSNCNIKLNACVDESCGHGTCQLVSSGFVCLCDAGFTGERCNMTVPDYCKAAPCVHGNCTNKIYGYSCTCYPGYLGTNCDTTQNYCQGQDCGYGICENSQLGYRCLCAQGYEGVHCNKHVLTSTQPPVCNSQPCQNGGTCLSDGQSFTCKCAPPFGGTFCQNDFTPCLSSPCYGNSTCAPLAKSFVCICPPGMTGDRCEVSNACSSNPCKLGMCLNKNDSFV</sequence>
<dbReference type="CDD" id="cd00054">
    <property type="entry name" value="EGF_CA"/>
    <property type="match status" value="7"/>
</dbReference>
<feature type="domain" description="EGF-like" evidence="10">
    <location>
        <begin position="895"/>
        <end position="930"/>
    </location>
</feature>
<feature type="domain" description="EGF-like" evidence="10">
    <location>
        <begin position="1050"/>
        <end position="1086"/>
    </location>
</feature>
<dbReference type="InterPro" id="IPR009030">
    <property type="entry name" value="Growth_fac_rcpt_cys_sf"/>
</dbReference>
<comment type="caution">
    <text evidence="12">The sequence shown here is derived from an EMBL/GenBank/DDBJ whole genome shotgun (WGS) entry which is preliminary data.</text>
</comment>
<evidence type="ECO:0000259" key="10">
    <source>
        <dbReference type="PROSITE" id="PS50026"/>
    </source>
</evidence>
<accession>A0AA88Y375</accession>
<feature type="disulfide bond" evidence="7">
    <location>
        <begin position="823"/>
        <end position="833"/>
    </location>
</feature>
<proteinExistence type="predicted"/>
<dbReference type="EMBL" id="VSWD01000008">
    <property type="protein sequence ID" value="KAK3095127.1"/>
    <property type="molecule type" value="Genomic_DNA"/>
</dbReference>
<dbReference type="InterPro" id="IPR051022">
    <property type="entry name" value="Notch_Cell-Fate_Det"/>
</dbReference>
<feature type="domain" description="CUB" evidence="9">
    <location>
        <begin position="580"/>
        <end position="701"/>
    </location>
</feature>
<evidence type="ECO:0000259" key="9">
    <source>
        <dbReference type="PROSITE" id="PS01180"/>
    </source>
</evidence>
<name>A0AA88Y375_PINIB</name>
<dbReference type="FunFam" id="2.10.25.10:FF:000508">
    <property type="entry name" value="Eyes shut homolog"/>
    <property type="match status" value="1"/>
</dbReference>
<evidence type="ECO:0000256" key="5">
    <source>
        <dbReference type="ARBA" id="ARBA00023157"/>
    </source>
</evidence>
<keyword evidence="8" id="KW-0472">Membrane</keyword>
<feature type="domain" description="EGF-like" evidence="10">
    <location>
        <begin position="819"/>
        <end position="855"/>
    </location>
</feature>
<feature type="domain" description="EGF-like" evidence="10">
    <location>
        <begin position="858"/>
        <end position="893"/>
    </location>
</feature>
<dbReference type="AlphaFoldDB" id="A0AA88Y375"/>
<dbReference type="SMART" id="SM00042">
    <property type="entry name" value="CUB"/>
    <property type="match status" value="1"/>
</dbReference>
<dbReference type="Gene3D" id="2.60.120.290">
    <property type="entry name" value="Spermadhesin, CUB domain"/>
    <property type="match status" value="1"/>
</dbReference>
<dbReference type="PROSITE" id="PS50026">
    <property type="entry name" value="EGF_3"/>
    <property type="match status" value="11"/>
</dbReference>
<evidence type="ECO:0000313" key="12">
    <source>
        <dbReference type="EMBL" id="KAK3095127.1"/>
    </source>
</evidence>
<feature type="transmembrane region" description="Helical" evidence="8">
    <location>
        <begin position="375"/>
        <end position="397"/>
    </location>
</feature>
<dbReference type="InterPro" id="IPR003609">
    <property type="entry name" value="Pan_app"/>
</dbReference>
<feature type="disulfide bond" evidence="7">
    <location>
        <begin position="807"/>
        <end position="816"/>
    </location>
</feature>
<feature type="domain" description="EGF-like" evidence="10">
    <location>
        <begin position="932"/>
        <end position="967"/>
    </location>
</feature>
<keyword evidence="8" id="KW-0812">Transmembrane</keyword>
<dbReference type="PANTHER" id="PTHR24049:SF22">
    <property type="entry name" value="DROSOPHILA CRUMBS HOMOLOG"/>
    <property type="match status" value="1"/>
</dbReference>
<feature type="disulfide bond" evidence="7">
    <location>
        <begin position="1076"/>
        <end position="1085"/>
    </location>
</feature>
<evidence type="ECO:0008006" key="14">
    <source>
        <dbReference type="Google" id="ProtNLM"/>
    </source>
</evidence>
<feature type="domain" description="EGF-like" evidence="10">
    <location>
        <begin position="743"/>
        <end position="779"/>
    </location>
</feature>
<dbReference type="PROSITE" id="PS01180">
    <property type="entry name" value="CUB"/>
    <property type="match status" value="1"/>
</dbReference>
<evidence type="ECO:0000256" key="1">
    <source>
        <dbReference type="ARBA" id="ARBA00022536"/>
    </source>
</evidence>
<feature type="domain" description="Apple" evidence="11">
    <location>
        <begin position="507"/>
        <end position="592"/>
    </location>
</feature>
<dbReference type="InterPro" id="IPR013032">
    <property type="entry name" value="EGF-like_CS"/>
</dbReference>
<keyword evidence="8" id="KW-1133">Transmembrane helix</keyword>
<evidence type="ECO:0000256" key="8">
    <source>
        <dbReference type="SAM" id="Phobius"/>
    </source>
</evidence>
<evidence type="ECO:0000256" key="3">
    <source>
        <dbReference type="ARBA" id="ARBA00022737"/>
    </source>
</evidence>
<evidence type="ECO:0000256" key="6">
    <source>
        <dbReference type="ARBA" id="ARBA00023180"/>
    </source>
</evidence>
<evidence type="ECO:0000256" key="2">
    <source>
        <dbReference type="ARBA" id="ARBA00022729"/>
    </source>
</evidence>
<feature type="domain" description="EGF-like" evidence="10">
    <location>
        <begin position="704"/>
        <end position="741"/>
    </location>
</feature>
<dbReference type="GO" id="GO:0005509">
    <property type="term" value="F:calcium ion binding"/>
    <property type="evidence" value="ECO:0007669"/>
    <property type="project" value="InterPro"/>
</dbReference>
<dbReference type="InterPro" id="IPR001881">
    <property type="entry name" value="EGF-like_Ca-bd_dom"/>
</dbReference>
<reference evidence="12" key="1">
    <citation type="submission" date="2019-08" db="EMBL/GenBank/DDBJ databases">
        <title>The improved chromosome-level genome for the pearl oyster Pinctada fucata martensii using PacBio sequencing and Hi-C.</title>
        <authorList>
            <person name="Zheng Z."/>
        </authorList>
    </citation>
    <scope>NUCLEOTIDE SEQUENCE</scope>
    <source>
        <strain evidence="12">ZZ-2019</strain>
        <tissue evidence="12">Adductor muscle</tissue>
    </source>
</reference>
<protein>
    <recommendedName>
        <fullName evidence="14">Delta-like protein</fullName>
    </recommendedName>
</protein>
<dbReference type="PANTHER" id="PTHR24049">
    <property type="entry name" value="CRUMBS FAMILY MEMBER"/>
    <property type="match status" value="1"/>
</dbReference>
<feature type="disulfide bond" evidence="7">
    <location>
        <begin position="845"/>
        <end position="854"/>
    </location>
</feature>
<feature type="disulfide bond" evidence="7">
    <location>
        <begin position="899"/>
        <end position="909"/>
    </location>
</feature>
<evidence type="ECO:0000256" key="4">
    <source>
        <dbReference type="ARBA" id="ARBA00022837"/>
    </source>
</evidence>
<feature type="domain" description="EGF-like" evidence="10">
    <location>
        <begin position="781"/>
        <end position="817"/>
    </location>
</feature>
<dbReference type="GO" id="GO:0007157">
    <property type="term" value="P:heterophilic cell-cell adhesion via plasma membrane cell adhesion molecules"/>
    <property type="evidence" value="ECO:0007669"/>
    <property type="project" value="TreeGrafter"/>
</dbReference>
<keyword evidence="3" id="KW-0677">Repeat</keyword>
<feature type="disulfide bond" evidence="7">
    <location>
        <begin position="995"/>
        <end position="1004"/>
    </location>
</feature>
<keyword evidence="5 7" id="KW-1015">Disulfide bond</keyword>
<feature type="disulfide bond" evidence="7">
    <location>
        <begin position="883"/>
        <end position="892"/>
    </location>
</feature>
<dbReference type="SUPFAM" id="SSF57184">
    <property type="entry name" value="Growth factor receptor domain"/>
    <property type="match status" value="1"/>
</dbReference>
<dbReference type="InterPro" id="IPR035914">
    <property type="entry name" value="Sperma_CUB_dom_sf"/>
</dbReference>
<feature type="disulfide bond" evidence="7">
    <location>
        <begin position="974"/>
        <end position="984"/>
    </location>
</feature>
<dbReference type="GO" id="GO:0005886">
    <property type="term" value="C:plasma membrane"/>
    <property type="evidence" value="ECO:0007669"/>
    <property type="project" value="UniProtKB-ARBA"/>
</dbReference>
<dbReference type="Proteomes" id="UP001186944">
    <property type="component" value="Unassembled WGS sequence"/>
</dbReference>
<evidence type="ECO:0000313" key="13">
    <source>
        <dbReference type="Proteomes" id="UP001186944"/>
    </source>
</evidence>
<dbReference type="Pfam" id="PF00008">
    <property type="entry name" value="EGF"/>
    <property type="match status" value="3"/>
</dbReference>
<dbReference type="FunFam" id="2.10.25.10:FF:000472">
    <property type="entry name" value="Uncharacterized protein, isoform A"/>
    <property type="match status" value="1"/>
</dbReference>
<dbReference type="PROSITE" id="PS00010">
    <property type="entry name" value="ASX_HYDROXYL"/>
    <property type="match status" value="4"/>
</dbReference>
<dbReference type="PROSITE" id="PS01187">
    <property type="entry name" value="EGF_CA"/>
    <property type="match status" value="1"/>
</dbReference>
<feature type="disulfide bond" evidence="7">
    <location>
        <begin position="1114"/>
        <end position="1123"/>
    </location>
</feature>
<dbReference type="Gene3D" id="2.10.25.10">
    <property type="entry name" value="Laminin"/>
    <property type="match status" value="10"/>
</dbReference>
<feature type="disulfide bond" evidence="7">
    <location>
        <begin position="1032"/>
        <end position="1041"/>
    </location>
</feature>
<dbReference type="PROSITE" id="PS01186">
    <property type="entry name" value="EGF_2"/>
    <property type="match status" value="7"/>
</dbReference>
<feature type="disulfide bond" evidence="7">
    <location>
        <begin position="957"/>
        <end position="966"/>
    </location>
</feature>
<dbReference type="GO" id="GO:0045197">
    <property type="term" value="P:establishment or maintenance of epithelial cell apical/basal polarity"/>
    <property type="evidence" value="ECO:0007669"/>
    <property type="project" value="TreeGrafter"/>
</dbReference>
<dbReference type="SUPFAM" id="SSF49854">
    <property type="entry name" value="Spermadhesin, CUB domain"/>
    <property type="match status" value="1"/>
</dbReference>
<dbReference type="CDD" id="cd00041">
    <property type="entry name" value="CUB"/>
    <property type="match status" value="1"/>
</dbReference>
<dbReference type="PROSITE" id="PS00022">
    <property type="entry name" value="EGF_1"/>
    <property type="match status" value="11"/>
</dbReference>
<evidence type="ECO:0000259" key="11">
    <source>
        <dbReference type="PROSITE" id="PS50948"/>
    </source>
</evidence>
<keyword evidence="4" id="KW-0106">Calcium</keyword>
<dbReference type="SUPFAM" id="SSF57414">
    <property type="entry name" value="Hairpin loop containing domain-like"/>
    <property type="match status" value="1"/>
</dbReference>
<dbReference type="SMART" id="SM00181">
    <property type="entry name" value="EGF"/>
    <property type="match status" value="11"/>
</dbReference>
<dbReference type="InterPro" id="IPR000152">
    <property type="entry name" value="EGF-type_Asp/Asn_hydroxyl_site"/>
</dbReference>
<dbReference type="InterPro" id="IPR000742">
    <property type="entry name" value="EGF"/>
</dbReference>
<keyword evidence="13" id="KW-1185">Reference proteome</keyword>
<feature type="disulfide bond" evidence="7">
    <location>
        <begin position="785"/>
        <end position="795"/>
    </location>
</feature>
<feature type="disulfide bond" evidence="7">
    <location>
        <begin position="936"/>
        <end position="946"/>
    </location>
</feature>
<feature type="domain" description="EGF-like" evidence="10">
    <location>
        <begin position="970"/>
        <end position="1005"/>
    </location>
</feature>
<comment type="caution">
    <text evidence="7">Lacks conserved residue(s) required for the propagation of feature annotation.</text>
</comment>
<feature type="domain" description="EGF-like" evidence="10">
    <location>
        <begin position="1088"/>
        <end position="1124"/>
    </location>
</feature>
<dbReference type="SUPFAM" id="SSF57196">
    <property type="entry name" value="EGF/Laminin"/>
    <property type="match status" value="7"/>
</dbReference>
<dbReference type="InterPro" id="IPR018097">
    <property type="entry name" value="EGF_Ca-bd_CS"/>
</dbReference>
<keyword evidence="2" id="KW-0732">Signal</keyword>
<feature type="domain" description="EGF-like" evidence="10">
    <location>
        <begin position="1007"/>
        <end position="1042"/>
    </location>
</feature>
<dbReference type="PROSITE" id="PS50948">
    <property type="entry name" value="PAN"/>
    <property type="match status" value="1"/>
</dbReference>
<dbReference type="GO" id="GO:0048589">
    <property type="term" value="P:developmental growth"/>
    <property type="evidence" value="ECO:0007669"/>
    <property type="project" value="UniProtKB-ARBA"/>
</dbReference>
<feature type="disulfide bond" evidence="7">
    <location>
        <begin position="862"/>
        <end position="872"/>
    </location>
</feature>
<dbReference type="GO" id="GO:0032991">
    <property type="term" value="C:protein-containing complex"/>
    <property type="evidence" value="ECO:0007669"/>
    <property type="project" value="TreeGrafter"/>
</dbReference>
<organism evidence="12 13">
    <name type="scientific">Pinctada imbricata</name>
    <name type="common">Atlantic pearl-oyster</name>
    <name type="synonym">Pinctada martensii</name>
    <dbReference type="NCBI Taxonomy" id="66713"/>
    <lineage>
        <taxon>Eukaryota</taxon>
        <taxon>Metazoa</taxon>
        <taxon>Spiralia</taxon>
        <taxon>Lophotrochozoa</taxon>
        <taxon>Mollusca</taxon>
        <taxon>Bivalvia</taxon>
        <taxon>Autobranchia</taxon>
        <taxon>Pteriomorphia</taxon>
        <taxon>Pterioida</taxon>
        <taxon>Pterioidea</taxon>
        <taxon>Pteriidae</taxon>
        <taxon>Pinctada</taxon>
    </lineage>
</organism>
<feature type="disulfide bond" evidence="7">
    <location>
        <begin position="731"/>
        <end position="740"/>
    </location>
</feature>
<keyword evidence="1 7" id="KW-0245">EGF-like domain</keyword>
<dbReference type="SMART" id="SM00179">
    <property type="entry name" value="EGF_CA"/>
    <property type="match status" value="11"/>
</dbReference>
<feature type="disulfide bond" evidence="7">
    <location>
        <begin position="769"/>
        <end position="778"/>
    </location>
</feature>
<dbReference type="FunFam" id="2.10.25.10:FF:000117">
    <property type="entry name" value="Delta-like protein"/>
    <property type="match status" value="1"/>
</dbReference>
<keyword evidence="6" id="KW-0325">Glycoprotein</keyword>